<evidence type="ECO:0000313" key="1">
    <source>
        <dbReference type="EMBL" id="AGF93337.1"/>
    </source>
</evidence>
<gene>
    <name evidence="1" type="ORF">FLSS-23_0002</name>
</gene>
<dbReference type="AlphaFoldDB" id="M1Q257"/>
<reference evidence="1" key="1">
    <citation type="journal article" date="2013" name="Syst. Appl. Microbiol.">
        <title>New insights into the archaeal diversity of a hypersaline microbial mat obtained by a metagenomic approach.</title>
        <authorList>
            <person name="Lopez-Lopez A."/>
            <person name="Richter M."/>
            <person name="Pena A."/>
            <person name="Tamames J."/>
            <person name="Rossello-Mora R."/>
        </authorList>
    </citation>
    <scope>NUCLEOTIDE SEQUENCE</scope>
</reference>
<protein>
    <submittedName>
        <fullName evidence="1">Uncharacterized protein</fullName>
    </submittedName>
</protein>
<organism evidence="1">
    <name type="scientific">uncultured organism</name>
    <dbReference type="NCBI Taxonomy" id="155900"/>
    <lineage>
        <taxon>unclassified sequences</taxon>
        <taxon>environmental samples</taxon>
    </lineage>
</organism>
<sequence>MCDIMADEGNVGIVDRFKGFFKERPITPSERVDRFVTRKLPDYIEEYKLATRSDLKGVDKKIEEFASDISELNDWKEKTKKRHRRIEKQIERLEKKHDMED</sequence>
<proteinExistence type="predicted"/>
<accession>M1Q257</accession>
<name>M1Q257_9ZZZZ</name>
<dbReference type="EMBL" id="JX684089">
    <property type="protein sequence ID" value="AGF93337.1"/>
    <property type="molecule type" value="Genomic_DNA"/>
</dbReference>